<feature type="transmembrane region" description="Helical" evidence="6">
    <location>
        <begin position="100"/>
        <end position="122"/>
    </location>
</feature>
<dbReference type="Pfam" id="PF02687">
    <property type="entry name" value="FtsX"/>
    <property type="match status" value="1"/>
</dbReference>
<evidence type="ECO:0000256" key="3">
    <source>
        <dbReference type="ARBA" id="ARBA00022692"/>
    </source>
</evidence>
<sequence length="871" mass="99671">MKSSNQKHIHPPKWPLKLLRGLVKPRYLEEIEGDMEEVFTDYLEVHSPTRAKRRYIIETLKLLRPSLLRGMSGSYQLNYFGMFKLMVKSATRNYLKHRMVATMSLLTLIFGAVCFQLINAWLQNEQSMDQFHSKSDRIHIAVAKLNPKAELSPLHVQRIFNLDYSKFPQIEKSLIVHTYGEDEIKLIKDEVAFGGKALIADSTFFDFFDFELIRGDQLVLNDPSSIVLTKEFAERVFGNEDPMGKLVSIRCDQTGTYKVAGITANIPSNSSISFDFLVPRQSKSFWRRMPQDLLLVNENFDREAFNQQIESVGRQNARFPESQISTVPLNTVYNDRPFNISLFAKYGDSTSFQTMQFVAVIIFLITLISFVNLQSTLQLTLVKKLGVKQVMGASKFDLGFEIVVSRLLYFLIASGMAYLLYQFTFPWYVNTMGLSLDLYPIRYLFNLLTIIGVVVMISMITSLIQTSKIKTMQAISGEANMLKIPRAQRVMTTIQYTVTILLLVATSVVFLQLRFMLNKDTGLNQANIIKTDFFEMSPNGAQDSLAQQNMERQFQYVMSHIAEQPNVMAVSQGSMPIDFAYQNDWKVVGSQDDYNSINSMSVDPHYRELFGLQLVKGRFFADSLDTNNSPKLVINEAAMKYWGIDDIGQVNLTTNSRSNETVSYNIIGVVKDYHYEHLSQKIRPLVLSYYTYMDSDILIRVKPEKQAEVLAFLEGLFQEINPRGFFTYTAMEEQIAQQYSKEQQTGKIYLALSLVALLLSSVGLFTFAFHETKRRTKEIGIRKVNGANAGNVFWLLSRSFLNSIIIAFVLACPVAWYLMKQWLDNFAYRVGISWWVFGLVGLVVTMVALIAVSWQTLRVAYLNPVDSLRYE</sequence>
<dbReference type="RefSeq" id="WP_068417235.1">
    <property type="nucleotide sequence ID" value="NZ_LRDB01000050.1"/>
</dbReference>
<feature type="domain" description="MacB-like periplasmic core" evidence="8">
    <location>
        <begin position="447"/>
        <end position="708"/>
    </location>
</feature>
<protein>
    <recommendedName>
        <fullName evidence="11">ABC3 transporter permease protein domain-containing protein</fullName>
    </recommendedName>
</protein>
<accession>A0A150X212</accession>
<keyword evidence="5 6" id="KW-0472">Membrane</keyword>
<feature type="transmembrane region" description="Helical" evidence="6">
    <location>
        <begin position="800"/>
        <end position="819"/>
    </location>
</feature>
<dbReference type="InterPro" id="IPR025857">
    <property type="entry name" value="MacB_PCD"/>
</dbReference>
<dbReference type="Proteomes" id="UP000075615">
    <property type="component" value="Unassembled WGS sequence"/>
</dbReference>
<feature type="domain" description="MacB-like periplasmic core" evidence="8">
    <location>
        <begin position="103"/>
        <end position="311"/>
    </location>
</feature>
<feature type="transmembrane region" description="Helical" evidence="6">
    <location>
        <begin position="398"/>
        <end position="421"/>
    </location>
</feature>
<evidence type="ECO:0000259" key="8">
    <source>
        <dbReference type="Pfam" id="PF12704"/>
    </source>
</evidence>
<organism evidence="9 10">
    <name type="scientific">Roseivirga echinicomitans</name>
    <dbReference type="NCBI Taxonomy" id="296218"/>
    <lineage>
        <taxon>Bacteria</taxon>
        <taxon>Pseudomonadati</taxon>
        <taxon>Bacteroidota</taxon>
        <taxon>Cytophagia</taxon>
        <taxon>Cytophagales</taxon>
        <taxon>Roseivirgaceae</taxon>
        <taxon>Roseivirga</taxon>
    </lineage>
</organism>
<feature type="domain" description="ABC3 transporter permease C-terminal" evidence="7">
    <location>
        <begin position="751"/>
        <end position="864"/>
    </location>
</feature>
<evidence type="ECO:0000256" key="6">
    <source>
        <dbReference type="SAM" id="Phobius"/>
    </source>
</evidence>
<dbReference type="EMBL" id="LRDB01000050">
    <property type="protein sequence ID" value="KYG72757.1"/>
    <property type="molecule type" value="Genomic_DNA"/>
</dbReference>
<proteinExistence type="predicted"/>
<feature type="transmembrane region" description="Helical" evidence="6">
    <location>
        <begin position="496"/>
        <end position="517"/>
    </location>
</feature>
<reference evidence="9 10" key="1">
    <citation type="submission" date="2016-01" db="EMBL/GenBank/DDBJ databases">
        <title>Genome sequencing of Roseivirga echinicomitans KMM 6058.</title>
        <authorList>
            <person name="Selvaratnam C."/>
            <person name="Thevarajoo S."/>
            <person name="Goh K.M."/>
            <person name="Ee R."/>
            <person name="Chan K.-G."/>
            <person name="Chong C.S."/>
        </authorList>
    </citation>
    <scope>NUCLEOTIDE SEQUENCE [LARGE SCALE GENOMIC DNA]</scope>
    <source>
        <strain evidence="9 10">KMM 6058</strain>
    </source>
</reference>
<evidence type="ECO:0008006" key="11">
    <source>
        <dbReference type="Google" id="ProtNLM"/>
    </source>
</evidence>
<evidence type="ECO:0000313" key="9">
    <source>
        <dbReference type="EMBL" id="KYG72757.1"/>
    </source>
</evidence>
<evidence type="ECO:0000256" key="5">
    <source>
        <dbReference type="ARBA" id="ARBA00023136"/>
    </source>
</evidence>
<evidence type="ECO:0000259" key="7">
    <source>
        <dbReference type="Pfam" id="PF02687"/>
    </source>
</evidence>
<dbReference type="GO" id="GO:0022857">
    <property type="term" value="F:transmembrane transporter activity"/>
    <property type="evidence" value="ECO:0007669"/>
    <property type="project" value="TreeGrafter"/>
</dbReference>
<comment type="caution">
    <text evidence="9">The sequence shown here is derived from an EMBL/GenBank/DDBJ whole genome shotgun (WGS) entry which is preliminary data.</text>
</comment>
<feature type="transmembrane region" description="Helical" evidence="6">
    <location>
        <begin position="441"/>
        <end position="464"/>
    </location>
</feature>
<dbReference type="InterPro" id="IPR050250">
    <property type="entry name" value="Macrolide_Exporter_MacB"/>
</dbReference>
<name>A0A150X212_9BACT</name>
<comment type="subcellular location">
    <subcellularLocation>
        <location evidence="1">Cell membrane</location>
        <topology evidence="1">Multi-pass membrane protein</topology>
    </subcellularLocation>
</comment>
<evidence type="ECO:0000313" key="10">
    <source>
        <dbReference type="Proteomes" id="UP000075615"/>
    </source>
</evidence>
<dbReference type="InterPro" id="IPR047699">
    <property type="entry name" value="Permease_put_prefix"/>
</dbReference>
<dbReference type="PANTHER" id="PTHR30572:SF18">
    <property type="entry name" value="ABC-TYPE MACROLIDE FAMILY EXPORT SYSTEM PERMEASE COMPONENT 2"/>
    <property type="match status" value="1"/>
</dbReference>
<feature type="transmembrane region" description="Helical" evidence="6">
    <location>
        <begin position="357"/>
        <end position="377"/>
    </location>
</feature>
<dbReference type="PANTHER" id="PTHR30572">
    <property type="entry name" value="MEMBRANE COMPONENT OF TRANSPORTER-RELATED"/>
    <property type="match status" value="1"/>
</dbReference>
<keyword evidence="3 6" id="KW-0812">Transmembrane</keyword>
<dbReference type="AlphaFoldDB" id="A0A150X212"/>
<feature type="transmembrane region" description="Helical" evidence="6">
    <location>
        <begin position="748"/>
        <end position="769"/>
    </location>
</feature>
<dbReference type="OrthoDB" id="8740261at2"/>
<dbReference type="Pfam" id="PF12704">
    <property type="entry name" value="MacB_PCD"/>
    <property type="match status" value="2"/>
</dbReference>
<keyword evidence="2" id="KW-1003">Cell membrane</keyword>
<feature type="transmembrane region" description="Helical" evidence="6">
    <location>
        <begin position="831"/>
        <end position="852"/>
    </location>
</feature>
<evidence type="ECO:0000256" key="1">
    <source>
        <dbReference type="ARBA" id="ARBA00004651"/>
    </source>
</evidence>
<dbReference type="STRING" id="296218.AWN68_08610"/>
<evidence type="ECO:0000256" key="2">
    <source>
        <dbReference type="ARBA" id="ARBA00022475"/>
    </source>
</evidence>
<gene>
    <name evidence="9" type="ORF">AWN68_08610</name>
</gene>
<keyword evidence="10" id="KW-1185">Reference proteome</keyword>
<dbReference type="InterPro" id="IPR003838">
    <property type="entry name" value="ABC3_permease_C"/>
</dbReference>
<dbReference type="NCBIfam" id="NF038404">
    <property type="entry name" value="perm_prefix_2"/>
    <property type="match status" value="1"/>
</dbReference>
<evidence type="ECO:0000256" key="4">
    <source>
        <dbReference type="ARBA" id="ARBA00022989"/>
    </source>
</evidence>
<keyword evidence="4 6" id="KW-1133">Transmembrane helix</keyword>
<dbReference type="GO" id="GO:0005886">
    <property type="term" value="C:plasma membrane"/>
    <property type="evidence" value="ECO:0007669"/>
    <property type="project" value="UniProtKB-SubCell"/>
</dbReference>